<dbReference type="AlphaFoldDB" id="A0A6B9VBG2"/>
<proteinExistence type="predicted"/>
<feature type="region of interest" description="Disordered" evidence="1">
    <location>
        <begin position="81"/>
        <end position="109"/>
    </location>
</feature>
<dbReference type="Proteomes" id="UP000464620">
    <property type="component" value="Chromosome B09"/>
</dbReference>
<gene>
    <name evidence="2" type="ORF">DS421_19g665420</name>
</gene>
<evidence type="ECO:0000313" key="2">
    <source>
        <dbReference type="EMBL" id="QHN78899.1"/>
    </source>
</evidence>
<feature type="compositionally biased region" description="Polar residues" evidence="1">
    <location>
        <begin position="88"/>
        <end position="102"/>
    </location>
</feature>
<organism evidence="2 3">
    <name type="scientific">Arachis hypogaea</name>
    <name type="common">Peanut</name>
    <dbReference type="NCBI Taxonomy" id="3818"/>
    <lineage>
        <taxon>Eukaryota</taxon>
        <taxon>Viridiplantae</taxon>
        <taxon>Streptophyta</taxon>
        <taxon>Embryophyta</taxon>
        <taxon>Tracheophyta</taxon>
        <taxon>Spermatophyta</taxon>
        <taxon>Magnoliopsida</taxon>
        <taxon>eudicotyledons</taxon>
        <taxon>Gunneridae</taxon>
        <taxon>Pentapetalae</taxon>
        <taxon>rosids</taxon>
        <taxon>fabids</taxon>
        <taxon>Fabales</taxon>
        <taxon>Fabaceae</taxon>
        <taxon>Papilionoideae</taxon>
        <taxon>50 kb inversion clade</taxon>
        <taxon>dalbergioids sensu lato</taxon>
        <taxon>Dalbergieae</taxon>
        <taxon>Pterocarpus clade</taxon>
        <taxon>Arachis</taxon>
    </lineage>
</organism>
<reference evidence="2 3" key="1">
    <citation type="submission" date="2020-01" db="EMBL/GenBank/DDBJ databases">
        <title>Genome sequence of Arachis hypogaea, cultivar Shitouqi.</title>
        <authorList>
            <person name="Zhuang W."/>
            <person name="Chen H."/>
            <person name="Varshney R."/>
            <person name="Wang D."/>
            <person name="Ming R."/>
        </authorList>
    </citation>
    <scope>NUCLEOTIDE SEQUENCE [LARGE SCALE GENOMIC DNA]</scope>
    <source>
        <tissue evidence="2">Young leaf</tissue>
    </source>
</reference>
<evidence type="ECO:0000313" key="3">
    <source>
        <dbReference type="Proteomes" id="UP000464620"/>
    </source>
</evidence>
<sequence length="152" mass="16213">MKFDDSIVWNGGTPHTQPSSSLVSVVCALSVSLASSWPHLDLVTLSSLSLTSTVVILNLSRPHFVALSVSHLVHLLRSPSPSRVPAFGSSTAEADRTSQATADPSGGGCHHLVSRQSQCWNPSIRVVELEIIRNLELFLSLVNVAVIFGLSC</sequence>
<protein>
    <submittedName>
        <fullName evidence="2">Uncharacterized protein</fullName>
    </submittedName>
</protein>
<accession>A0A6B9VBG2</accession>
<name>A0A6B9VBG2_ARAHY</name>
<evidence type="ECO:0000256" key="1">
    <source>
        <dbReference type="SAM" id="MobiDB-lite"/>
    </source>
</evidence>
<dbReference type="EMBL" id="CP031001">
    <property type="protein sequence ID" value="QHN78899.1"/>
    <property type="molecule type" value="Genomic_DNA"/>
</dbReference>